<sequence>MATLLSNVTNSIWHAFSALINDNSGKVMKSKLKVLTANIGTLLDLYGVEKGLEHYRSTSCLNFQHFKYYLLKEVFSSLPDSLPLPILRDYESRIDEVCWLICKKNFLKRQNSILPDKCVYNLFRVFCLLGELVPDHKTSDIFQVIMHTWEVELVTSQLVTSLGYEWDQGSFDALTHNMPGFRFSTFITLLESKYLCGIDEAVMEEAVTGIAHTIVHDVIKKGCLLKKGYLLPTMREYWFVLQPTQLTYYKNQEERDQCGIITLDTHCWVDSSSNRIMLHTRERCFELAAYDHRSRLQWLSALQLAISQSSETLSYQRQLAVRRRLQREAETEEKRRRSSLMQDMGVQLQAEKMARLAAELQAQEMRVDKEKKLEELQALLEEESQAKRDEEIVRNLQARVLREEWEKREELERLQEEQRLMLEQEREKRKEFEEKQKEKEYQLQEAERRLRELEKERQRLDKELNRANDKIFLSDKCMNELKSEIKSPNPQARVRRTMSFMPSTKERYGRPL</sequence>
<proteinExistence type="predicted"/>
<protein>
    <recommendedName>
        <fullName evidence="3">PH domain-containing protein</fullName>
    </recommendedName>
</protein>
<dbReference type="InterPro" id="IPR057836">
    <property type="entry name" value="EF-hand_SWAP70_N"/>
</dbReference>
<gene>
    <name evidence="4" type="ORF">g.32180</name>
</gene>
<dbReference type="GO" id="GO:0005634">
    <property type="term" value="C:nucleus"/>
    <property type="evidence" value="ECO:0007669"/>
    <property type="project" value="TreeGrafter"/>
</dbReference>
<dbReference type="InterPro" id="IPR001849">
    <property type="entry name" value="PH_domain"/>
</dbReference>
<dbReference type="Gene3D" id="2.30.29.30">
    <property type="entry name" value="Pleckstrin-homology domain (PH domain)/Phosphotyrosine-binding domain (PTB)"/>
    <property type="match status" value="1"/>
</dbReference>
<dbReference type="PANTHER" id="PTHR14383:SF5">
    <property type="entry name" value="RUN DOMAIN-CONTAINING PROTEIN"/>
    <property type="match status" value="1"/>
</dbReference>
<dbReference type="PANTHER" id="PTHR14383">
    <property type="entry name" value="SWAP-70 RECOMBINASE"/>
    <property type="match status" value="1"/>
</dbReference>
<dbReference type="Pfam" id="PF00169">
    <property type="entry name" value="PH"/>
    <property type="match status" value="1"/>
</dbReference>
<dbReference type="SUPFAM" id="SSF50729">
    <property type="entry name" value="PH domain-like"/>
    <property type="match status" value="1"/>
</dbReference>
<reference evidence="4" key="1">
    <citation type="submission" date="2015-12" db="EMBL/GenBank/DDBJ databases">
        <title>De novo transcriptome assembly of four potential Pierce s Disease insect vectors from Arizona vineyards.</title>
        <authorList>
            <person name="Tassone E.E."/>
        </authorList>
    </citation>
    <scope>NUCLEOTIDE SEQUENCE</scope>
</reference>
<organism evidence="4">
    <name type="scientific">Clastoptera arizonana</name>
    <name type="common">Arizona spittle bug</name>
    <dbReference type="NCBI Taxonomy" id="38151"/>
    <lineage>
        <taxon>Eukaryota</taxon>
        <taxon>Metazoa</taxon>
        <taxon>Ecdysozoa</taxon>
        <taxon>Arthropoda</taxon>
        <taxon>Hexapoda</taxon>
        <taxon>Insecta</taxon>
        <taxon>Pterygota</taxon>
        <taxon>Neoptera</taxon>
        <taxon>Paraneoptera</taxon>
        <taxon>Hemiptera</taxon>
        <taxon>Auchenorrhyncha</taxon>
        <taxon>Cercopoidea</taxon>
        <taxon>Clastopteridae</taxon>
        <taxon>Clastoptera</taxon>
    </lineage>
</organism>
<dbReference type="InterPro" id="IPR011993">
    <property type="entry name" value="PH-like_dom_sf"/>
</dbReference>
<dbReference type="PROSITE" id="PS50003">
    <property type="entry name" value="PH_DOMAIN"/>
    <property type="match status" value="1"/>
</dbReference>
<feature type="domain" description="PH" evidence="3">
    <location>
        <begin position="217"/>
        <end position="307"/>
    </location>
</feature>
<dbReference type="EMBL" id="GEDC01025087">
    <property type="protein sequence ID" value="JAS12211.1"/>
    <property type="molecule type" value="Transcribed_RNA"/>
</dbReference>
<dbReference type="InterPro" id="IPR057837">
    <property type="entry name" value="PH_SWAP70"/>
</dbReference>
<dbReference type="Pfam" id="PF25530">
    <property type="entry name" value="EF-hand_SWAP70_N"/>
    <property type="match status" value="1"/>
</dbReference>
<name>A0A1B6CFM6_9HEMI</name>
<evidence type="ECO:0000259" key="3">
    <source>
        <dbReference type="PROSITE" id="PS50003"/>
    </source>
</evidence>
<dbReference type="CDD" id="cd13273">
    <property type="entry name" value="PH_SWAP-70"/>
    <property type="match status" value="1"/>
</dbReference>
<feature type="region of interest" description="Disordered" evidence="2">
    <location>
        <begin position="482"/>
        <end position="512"/>
    </location>
</feature>
<evidence type="ECO:0000256" key="2">
    <source>
        <dbReference type="SAM" id="MobiDB-lite"/>
    </source>
</evidence>
<dbReference type="SMART" id="SM00233">
    <property type="entry name" value="PH"/>
    <property type="match status" value="1"/>
</dbReference>
<keyword evidence="1" id="KW-0175">Coiled coil</keyword>
<evidence type="ECO:0000256" key="1">
    <source>
        <dbReference type="SAM" id="Coils"/>
    </source>
</evidence>
<accession>A0A1B6CFM6</accession>
<dbReference type="AlphaFoldDB" id="A0A1B6CFM6"/>
<feature type="coiled-coil region" evidence="1">
    <location>
        <begin position="315"/>
        <end position="470"/>
    </location>
</feature>
<dbReference type="GO" id="GO:0005737">
    <property type="term" value="C:cytoplasm"/>
    <property type="evidence" value="ECO:0007669"/>
    <property type="project" value="TreeGrafter"/>
</dbReference>
<evidence type="ECO:0000313" key="4">
    <source>
        <dbReference type="EMBL" id="JAS12211.1"/>
    </source>
</evidence>